<evidence type="ECO:0000259" key="9">
    <source>
        <dbReference type="PROSITE" id="PS50850"/>
    </source>
</evidence>
<feature type="transmembrane region" description="Helical" evidence="8">
    <location>
        <begin position="188"/>
        <end position="207"/>
    </location>
</feature>
<dbReference type="Gene3D" id="1.20.1720.10">
    <property type="entry name" value="Multidrug resistance protein D"/>
    <property type="match status" value="2"/>
</dbReference>
<feature type="transmembrane region" description="Helical" evidence="8">
    <location>
        <begin position="219"/>
        <end position="238"/>
    </location>
</feature>
<evidence type="ECO:0000256" key="4">
    <source>
        <dbReference type="ARBA" id="ARBA00022475"/>
    </source>
</evidence>
<feature type="domain" description="Major facilitator superfamily (MFS) profile" evidence="9">
    <location>
        <begin position="2"/>
        <end position="485"/>
    </location>
</feature>
<dbReference type="InterPro" id="IPR036259">
    <property type="entry name" value="MFS_trans_sf"/>
</dbReference>
<evidence type="ECO:0000256" key="6">
    <source>
        <dbReference type="ARBA" id="ARBA00022989"/>
    </source>
</evidence>
<gene>
    <name evidence="10" type="ORF">GRI97_01645</name>
</gene>
<feature type="transmembrane region" description="Helical" evidence="8">
    <location>
        <begin position="322"/>
        <end position="339"/>
    </location>
</feature>
<reference evidence="10 11" key="1">
    <citation type="submission" date="2019-12" db="EMBL/GenBank/DDBJ databases">
        <title>Genomic-based taxomic classification of the family Erythrobacteraceae.</title>
        <authorList>
            <person name="Xu L."/>
        </authorList>
    </citation>
    <scope>NUCLEOTIDE SEQUENCE [LARGE SCALE GENOMIC DNA]</scope>
    <source>
        <strain evidence="10 11">S36</strain>
    </source>
</reference>
<keyword evidence="6 8" id="KW-1133">Transmembrane helix</keyword>
<feature type="transmembrane region" description="Helical" evidence="8">
    <location>
        <begin position="71"/>
        <end position="92"/>
    </location>
</feature>
<evidence type="ECO:0000256" key="5">
    <source>
        <dbReference type="ARBA" id="ARBA00022692"/>
    </source>
</evidence>
<feature type="transmembrane region" description="Helical" evidence="8">
    <location>
        <begin position="258"/>
        <end position="280"/>
    </location>
</feature>
<feature type="transmembrane region" description="Helical" evidence="8">
    <location>
        <begin position="389"/>
        <end position="408"/>
    </location>
</feature>
<keyword evidence="3" id="KW-0813">Transport</keyword>
<evidence type="ECO:0000313" key="10">
    <source>
        <dbReference type="EMBL" id="MXO97691.1"/>
    </source>
</evidence>
<evidence type="ECO:0000256" key="2">
    <source>
        <dbReference type="ARBA" id="ARBA00008537"/>
    </source>
</evidence>
<accession>A0A6I4TRD4</accession>
<evidence type="ECO:0000256" key="3">
    <source>
        <dbReference type="ARBA" id="ARBA00022448"/>
    </source>
</evidence>
<dbReference type="SUPFAM" id="SSF103473">
    <property type="entry name" value="MFS general substrate transporter"/>
    <property type="match status" value="1"/>
</dbReference>
<dbReference type="InterPro" id="IPR011701">
    <property type="entry name" value="MFS"/>
</dbReference>
<dbReference type="GO" id="GO:0005886">
    <property type="term" value="C:plasma membrane"/>
    <property type="evidence" value="ECO:0007669"/>
    <property type="project" value="UniProtKB-SubCell"/>
</dbReference>
<dbReference type="InterPro" id="IPR020846">
    <property type="entry name" value="MFS_dom"/>
</dbReference>
<dbReference type="InterPro" id="IPR004638">
    <property type="entry name" value="EmrB-like"/>
</dbReference>
<dbReference type="NCBIfam" id="TIGR00711">
    <property type="entry name" value="efflux_EmrB"/>
    <property type="match status" value="1"/>
</dbReference>
<feature type="transmembrane region" description="Helical" evidence="8">
    <location>
        <begin position="462"/>
        <end position="480"/>
    </location>
</feature>
<evidence type="ECO:0000256" key="1">
    <source>
        <dbReference type="ARBA" id="ARBA00004651"/>
    </source>
</evidence>
<comment type="similarity">
    <text evidence="2">Belongs to the major facilitator superfamily. EmrB family.</text>
</comment>
<feature type="transmembrane region" description="Helical" evidence="8">
    <location>
        <begin position="125"/>
        <end position="144"/>
    </location>
</feature>
<keyword evidence="5 8" id="KW-0812">Transmembrane</keyword>
<feature type="transmembrane region" description="Helical" evidence="8">
    <location>
        <begin position="292"/>
        <end position="310"/>
    </location>
</feature>
<comment type="caution">
    <text evidence="10">The sequence shown here is derived from an EMBL/GenBank/DDBJ whole genome shotgun (WGS) entry which is preliminary data.</text>
</comment>
<dbReference type="PROSITE" id="PS50850">
    <property type="entry name" value="MFS"/>
    <property type="match status" value="1"/>
</dbReference>
<sequence>MAALVLGLANFMVLLDSTIANVSLAHISGSLGVSSSQGTWIITSYAVSEAICVPLTGWLAGRFGTVRTFTFALSGFTLFSVLCGLSSTLGMLIACRVAQGLCGGPLMPLSQTLLLRIFPREKAGLAMSVAAMTTIVAPILGPILGGTISDEWSWPWIFFINLPPAALCLFGVMTLLRRYETPTFLRRVDLVGLAMLVFWVGCFQIMLDLGREHDWFGSPIIIGLAVAAGIGFVAFLIWELTDDQPIVDLRVLRHRGLAPATIALSIGFGTIYSSVVVVPMYLQSVMGYTSTWSGYAMSAMGMFAILLAPIAGRSGKWIDMRITACFGLMWLGVVSYFRAEWSVGLEFWSYTWPQLLQGLGTPFFMIGLMTLGLATVPPRDTASAAGLMAFVRTLATALATSIITTQWADGTQEARAHLTGLGTQDSSFMDQMMAMGMSLQQARGALAQLLEQQGAAIAANHLFMETAVLCILAAQLIWLIPKPKMGARPAAPSH</sequence>
<dbReference type="CDD" id="cd17503">
    <property type="entry name" value="MFS_LmrB_MDR_like"/>
    <property type="match status" value="1"/>
</dbReference>
<proteinExistence type="inferred from homology"/>
<dbReference type="OrthoDB" id="9812221at2"/>
<organism evidence="10 11">
    <name type="scientific">Croceibacterium xixiisoli</name>
    <dbReference type="NCBI Taxonomy" id="1476466"/>
    <lineage>
        <taxon>Bacteria</taxon>
        <taxon>Pseudomonadati</taxon>
        <taxon>Pseudomonadota</taxon>
        <taxon>Alphaproteobacteria</taxon>
        <taxon>Sphingomonadales</taxon>
        <taxon>Erythrobacteraceae</taxon>
        <taxon>Croceibacterium</taxon>
    </lineage>
</organism>
<keyword evidence="11" id="KW-1185">Reference proteome</keyword>
<keyword evidence="7 8" id="KW-0472">Membrane</keyword>
<feature type="transmembrane region" description="Helical" evidence="8">
    <location>
        <begin position="98"/>
        <end position="118"/>
    </location>
</feature>
<evidence type="ECO:0000256" key="7">
    <source>
        <dbReference type="ARBA" id="ARBA00023136"/>
    </source>
</evidence>
<evidence type="ECO:0000313" key="11">
    <source>
        <dbReference type="Proteomes" id="UP000469430"/>
    </source>
</evidence>
<dbReference type="GO" id="GO:0022857">
    <property type="term" value="F:transmembrane transporter activity"/>
    <property type="evidence" value="ECO:0007669"/>
    <property type="project" value="InterPro"/>
</dbReference>
<comment type="subcellular location">
    <subcellularLocation>
        <location evidence="1">Cell membrane</location>
        <topology evidence="1">Multi-pass membrane protein</topology>
    </subcellularLocation>
</comment>
<dbReference type="Proteomes" id="UP000469430">
    <property type="component" value="Unassembled WGS sequence"/>
</dbReference>
<evidence type="ECO:0000256" key="8">
    <source>
        <dbReference type="SAM" id="Phobius"/>
    </source>
</evidence>
<protein>
    <submittedName>
        <fullName evidence="10">DHA2 family efflux MFS transporter permease subunit</fullName>
    </submittedName>
</protein>
<dbReference type="Pfam" id="PF07690">
    <property type="entry name" value="MFS_1"/>
    <property type="match status" value="1"/>
</dbReference>
<dbReference type="EMBL" id="WTYJ01000001">
    <property type="protein sequence ID" value="MXO97691.1"/>
    <property type="molecule type" value="Genomic_DNA"/>
</dbReference>
<dbReference type="PANTHER" id="PTHR42718">
    <property type="entry name" value="MAJOR FACILITATOR SUPERFAMILY MULTIDRUG TRANSPORTER MFSC"/>
    <property type="match status" value="1"/>
</dbReference>
<dbReference type="AlphaFoldDB" id="A0A6I4TRD4"/>
<feature type="transmembrane region" description="Helical" evidence="8">
    <location>
        <begin position="156"/>
        <end position="176"/>
    </location>
</feature>
<feature type="transmembrane region" description="Helical" evidence="8">
    <location>
        <begin position="40"/>
        <end position="59"/>
    </location>
</feature>
<dbReference type="PANTHER" id="PTHR42718:SF9">
    <property type="entry name" value="MAJOR FACILITATOR SUPERFAMILY MULTIDRUG TRANSPORTER MFSC"/>
    <property type="match status" value="1"/>
</dbReference>
<feature type="transmembrane region" description="Helical" evidence="8">
    <location>
        <begin position="359"/>
        <end position="377"/>
    </location>
</feature>
<name>A0A6I4TRD4_9SPHN</name>
<keyword evidence="4" id="KW-1003">Cell membrane</keyword>